<reference evidence="2 3" key="1">
    <citation type="journal article" date="2017" name="Int. J. Parasitol.">
        <title>The genome of the protozoan parasite Cystoisospora suis and a reverse vaccinology approach to identify vaccine candidates.</title>
        <authorList>
            <person name="Palmieri N."/>
            <person name="Shrestha A."/>
            <person name="Ruttkowski B."/>
            <person name="Beck T."/>
            <person name="Vogl C."/>
            <person name="Tomley F."/>
            <person name="Blake D.P."/>
            <person name="Joachim A."/>
        </authorList>
    </citation>
    <scope>NUCLEOTIDE SEQUENCE [LARGE SCALE GENOMIC DNA]</scope>
    <source>
        <strain evidence="2 3">Wien I</strain>
    </source>
</reference>
<sequence>MATHTVTLVLLQSFVVYTQCLHKSFLCTLSSFILRRLHPPSPLFSIILLSLPVFLLLLSVFLSVSFSLRRCCIFLILSLVHPICPLSFLFSYPIDISSPLY</sequence>
<gene>
    <name evidence="2" type="ORF">CSUI_008569</name>
</gene>
<dbReference type="EMBL" id="MIGC01004835">
    <property type="protein sequence ID" value="PHJ17603.1"/>
    <property type="molecule type" value="Genomic_DNA"/>
</dbReference>
<keyword evidence="3" id="KW-1185">Reference proteome</keyword>
<protein>
    <recommendedName>
        <fullName evidence="4">Transmembrane protein</fullName>
    </recommendedName>
</protein>
<feature type="transmembrane region" description="Helical" evidence="1">
    <location>
        <begin position="71"/>
        <end position="94"/>
    </location>
</feature>
<evidence type="ECO:0000313" key="2">
    <source>
        <dbReference type="EMBL" id="PHJ17603.1"/>
    </source>
</evidence>
<dbReference type="GeneID" id="94431908"/>
<feature type="non-terminal residue" evidence="2">
    <location>
        <position position="101"/>
    </location>
</feature>
<proteinExistence type="predicted"/>
<evidence type="ECO:0008006" key="4">
    <source>
        <dbReference type="Google" id="ProtNLM"/>
    </source>
</evidence>
<keyword evidence="1" id="KW-0472">Membrane</keyword>
<dbReference type="AlphaFoldDB" id="A0A2C6KMI7"/>
<name>A0A2C6KMI7_9APIC</name>
<comment type="caution">
    <text evidence="2">The sequence shown here is derived from an EMBL/GenBank/DDBJ whole genome shotgun (WGS) entry which is preliminary data.</text>
</comment>
<organism evidence="2 3">
    <name type="scientific">Cystoisospora suis</name>
    <dbReference type="NCBI Taxonomy" id="483139"/>
    <lineage>
        <taxon>Eukaryota</taxon>
        <taxon>Sar</taxon>
        <taxon>Alveolata</taxon>
        <taxon>Apicomplexa</taxon>
        <taxon>Conoidasida</taxon>
        <taxon>Coccidia</taxon>
        <taxon>Eucoccidiorida</taxon>
        <taxon>Eimeriorina</taxon>
        <taxon>Sarcocystidae</taxon>
        <taxon>Cystoisospora</taxon>
    </lineage>
</organism>
<accession>A0A2C6KMI7</accession>
<dbReference type="Proteomes" id="UP000221165">
    <property type="component" value="Unassembled WGS sequence"/>
</dbReference>
<dbReference type="VEuPathDB" id="ToxoDB:CSUI_008569"/>
<evidence type="ECO:0000313" key="3">
    <source>
        <dbReference type="Proteomes" id="UP000221165"/>
    </source>
</evidence>
<feature type="transmembrane region" description="Helical" evidence="1">
    <location>
        <begin position="44"/>
        <end position="64"/>
    </location>
</feature>
<evidence type="ECO:0000256" key="1">
    <source>
        <dbReference type="SAM" id="Phobius"/>
    </source>
</evidence>
<keyword evidence="1" id="KW-0812">Transmembrane</keyword>
<dbReference type="RefSeq" id="XP_067919321.1">
    <property type="nucleotide sequence ID" value="XM_068068697.1"/>
</dbReference>
<keyword evidence="1" id="KW-1133">Transmembrane helix</keyword>